<reference evidence="1 2" key="1">
    <citation type="submission" date="2018-01" db="EMBL/GenBank/DDBJ databases">
        <title>G. obscuriglobus.</title>
        <authorList>
            <person name="Franke J."/>
            <person name="Blomberg W."/>
            <person name="Selmecki A."/>
        </authorList>
    </citation>
    <scope>NUCLEOTIDE SEQUENCE [LARGE SCALE GENOMIC DNA]</scope>
    <source>
        <strain evidence="1 2">DSM 5831</strain>
    </source>
</reference>
<name>A0A2Z3H4B8_9BACT</name>
<proteinExistence type="predicted"/>
<protein>
    <submittedName>
        <fullName evidence="1">Uncharacterized protein</fullName>
    </submittedName>
</protein>
<dbReference type="Proteomes" id="UP000245802">
    <property type="component" value="Chromosome"/>
</dbReference>
<sequence>MADLNTALPNAADRGPVSVLAWEVVAFGGVFTTEERCLVVKRYAAPTAAGRVCAVGVLSRLPNGQPPAWAPGVVREFAAVPTDKALEELLNEYGWQSALEPGELVLRIGNIRPNVVRYAPRVTDGGVCPAEWKKGFGRPAPTQMFPELAPHALRK</sequence>
<accession>A0A2Z3H4B8</accession>
<dbReference type="AlphaFoldDB" id="A0A2Z3H4B8"/>
<organism evidence="1 2">
    <name type="scientific">Gemmata obscuriglobus</name>
    <dbReference type="NCBI Taxonomy" id="114"/>
    <lineage>
        <taxon>Bacteria</taxon>
        <taxon>Pseudomonadati</taxon>
        <taxon>Planctomycetota</taxon>
        <taxon>Planctomycetia</taxon>
        <taxon>Gemmatales</taxon>
        <taxon>Gemmataceae</taxon>
        <taxon>Gemmata</taxon>
    </lineage>
</organism>
<evidence type="ECO:0000313" key="2">
    <source>
        <dbReference type="Proteomes" id="UP000245802"/>
    </source>
</evidence>
<dbReference type="EMBL" id="CP025958">
    <property type="protein sequence ID" value="AWM35830.1"/>
    <property type="molecule type" value="Genomic_DNA"/>
</dbReference>
<evidence type="ECO:0000313" key="1">
    <source>
        <dbReference type="EMBL" id="AWM35830.1"/>
    </source>
</evidence>
<dbReference type="KEGG" id="gog:C1280_01490"/>
<keyword evidence="2" id="KW-1185">Reference proteome</keyword>
<gene>
    <name evidence="1" type="ORF">C1280_01490</name>
</gene>